<evidence type="ECO:0000256" key="1">
    <source>
        <dbReference type="SAM" id="MobiDB-lite"/>
    </source>
</evidence>
<dbReference type="AlphaFoldDB" id="A0A151ZI37"/>
<dbReference type="InterPro" id="IPR032675">
    <property type="entry name" value="LRR_dom_sf"/>
</dbReference>
<keyword evidence="2" id="KW-0418">Kinase</keyword>
<dbReference type="Gene3D" id="3.80.10.10">
    <property type="entry name" value="Ribonuclease Inhibitor"/>
    <property type="match status" value="1"/>
</dbReference>
<organism evidence="2 3">
    <name type="scientific">Tieghemostelium lacteum</name>
    <name type="common">Slime mold</name>
    <name type="synonym">Dictyostelium lacteum</name>
    <dbReference type="NCBI Taxonomy" id="361077"/>
    <lineage>
        <taxon>Eukaryota</taxon>
        <taxon>Amoebozoa</taxon>
        <taxon>Evosea</taxon>
        <taxon>Eumycetozoa</taxon>
        <taxon>Dictyostelia</taxon>
        <taxon>Dictyosteliales</taxon>
        <taxon>Raperosteliaceae</taxon>
        <taxon>Tieghemostelium</taxon>
    </lineage>
</organism>
<evidence type="ECO:0000313" key="3">
    <source>
        <dbReference type="Proteomes" id="UP000076078"/>
    </source>
</evidence>
<evidence type="ECO:0000313" key="2">
    <source>
        <dbReference type="EMBL" id="KYQ93575.1"/>
    </source>
</evidence>
<dbReference type="InParanoid" id="A0A151ZI37"/>
<dbReference type="FunCoup" id="A0A151ZI37">
    <property type="interactions" value="6"/>
</dbReference>
<sequence>MSTKISFNSNSTTTSNSSTSSQCPICNETNIAVLDIYKHIDKCITIYKNIFLNSISNSNNINNNSICSSSNSTTPLTNSQAIKLFNLPNYIIVDIVEIFLNYYANNYHYLVHAINKISLVCKSWKYQLLSKIHIKKRFDMISNQDFQDYKNIIKKGLRMNATSFINELTHFHFVDGDFNLIQEYITDMIFDQNNIAISNLSHFKKLKSLTVINGNSSVFNEISNNLKESQHQQLRDCTIMYSAKDSINLRDLSESFKLSSKQLNRLSLISDKEQSPHLYSFQSLEGLISLSSISIEFISINYNSIISVIQNSTSLKSLELKSITVTSNNDNPQNEIDQLIQSLTNNNTIKQFELSIEALMINSILQESDQVFISISNLIQLLNLNKSLEILKFEINHILKDIISLSRSTINNSTLKHLEIIQSNNRYYTNIYNLWSTNSSLEAIYCNIFKDKIFESIQSNHLHIRKININNHSTSESTVKTLNNIEKLIKLNLNSFKVIDISSKIDLDIESLERFVKSLEYNNRISEINLNCTIPSNILIDIIRINNNSIDKIHCTTIREWSPFSFIQSLASNKSLQFLSICKIDSSTKRETIDDYIDFLIQIINSNQSLLYLSIPPPANTYNYKNYKISVEQKQSLQYALQNNRSILSLDLVSFQSLRQDISYLLKSNFILPLK</sequence>
<reference evidence="2 3" key="1">
    <citation type="submission" date="2015-12" db="EMBL/GenBank/DDBJ databases">
        <title>Dictyostelia acquired genes for synthesis and detection of signals that induce cell-type specialization by lateral gene transfer from prokaryotes.</title>
        <authorList>
            <person name="Gloeckner G."/>
            <person name="Schaap P."/>
        </authorList>
    </citation>
    <scope>NUCLEOTIDE SEQUENCE [LARGE SCALE GENOMIC DNA]</scope>
    <source>
        <strain evidence="2 3">TK</strain>
    </source>
</reference>
<keyword evidence="3" id="KW-1185">Reference proteome</keyword>
<keyword evidence="2" id="KW-0675">Receptor</keyword>
<keyword evidence="2" id="KW-0808">Transferase</keyword>
<gene>
    <name evidence="2" type="ORF">DLAC_04946</name>
</gene>
<dbReference type="GO" id="GO:0016301">
    <property type="term" value="F:kinase activity"/>
    <property type="evidence" value="ECO:0007669"/>
    <property type="project" value="UniProtKB-KW"/>
</dbReference>
<feature type="region of interest" description="Disordered" evidence="1">
    <location>
        <begin position="1"/>
        <end position="21"/>
    </location>
</feature>
<name>A0A151ZI37_TIELA</name>
<accession>A0A151ZI37</accession>
<proteinExistence type="predicted"/>
<protein>
    <submittedName>
        <fullName evidence="2">Non-receptor tyrosine kinase</fullName>
    </submittedName>
</protein>
<dbReference type="Proteomes" id="UP000076078">
    <property type="component" value="Unassembled WGS sequence"/>
</dbReference>
<dbReference type="EMBL" id="LODT01000025">
    <property type="protein sequence ID" value="KYQ93575.1"/>
    <property type="molecule type" value="Genomic_DNA"/>
</dbReference>
<comment type="caution">
    <text evidence="2">The sequence shown here is derived from an EMBL/GenBank/DDBJ whole genome shotgun (WGS) entry which is preliminary data.</text>
</comment>